<evidence type="ECO:0000313" key="2">
    <source>
        <dbReference type="Proteomes" id="UP000656813"/>
    </source>
</evidence>
<dbReference type="InterPro" id="IPR014794">
    <property type="entry name" value="DUF1779"/>
</dbReference>
<gene>
    <name evidence="1" type="primary">ywmB</name>
    <name evidence="1" type="ORF">GCM10007096_26400</name>
</gene>
<dbReference type="Gene3D" id="3.30.2030.10">
    <property type="entry name" value="YwmB-like"/>
    <property type="match status" value="1"/>
</dbReference>
<dbReference type="Pfam" id="PF08680">
    <property type="entry name" value="DUF1779"/>
    <property type="match status" value="1"/>
</dbReference>
<sequence>MRQSFTHKILIFVFLFTFFIGAYAHAHSQSYTLQMRKLPAIIGALHKENVSVNSWSVYGRENSETFLDKSEFYSKAATLKQQFSEFHWKDIEVQNEQQLKFTGTFNGEKYQETVTLFAYPYKNGFKTYFIYEAVGKHWDGKKWESISSDIDERLRAIFQNKNGKIFVWASGALDGKMDVGMTAKAQEFLSDLNAHEIEKIDDKTFVSLSAYNKHWKELIQTNGNKMNVQVGLRKAHEQTTVTIGTPIITTEY</sequence>
<dbReference type="Gene3D" id="3.30.360.40">
    <property type="entry name" value="YwmB-like"/>
    <property type="match status" value="1"/>
</dbReference>
<evidence type="ECO:0000313" key="1">
    <source>
        <dbReference type="EMBL" id="GGH84101.1"/>
    </source>
</evidence>
<evidence type="ECO:0008006" key="3">
    <source>
        <dbReference type="Google" id="ProtNLM"/>
    </source>
</evidence>
<reference evidence="1" key="1">
    <citation type="journal article" date="2014" name="Int. J. Syst. Evol. Microbiol.">
        <title>Complete genome sequence of Corynebacterium casei LMG S-19264T (=DSM 44701T), isolated from a smear-ripened cheese.</title>
        <authorList>
            <consortium name="US DOE Joint Genome Institute (JGI-PGF)"/>
            <person name="Walter F."/>
            <person name="Albersmeier A."/>
            <person name="Kalinowski J."/>
            <person name="Ruckert C."/>
        </authorList>
    </citation>
    <scope>NUCLEOTIDE SEQUENCE</scope>
    <source>
        <strain evidence="1">CGMCC 1.12777</strain>
    </source>
</reference>
<dbReference type="AlphaFoldDB" id="A0A8J3EMV2"/>
<dbReference type="RefSeq" id="WP_188497845.1">
    <property type="nucleotide sequence ID" value="NZ_BMFV01000020.1"/>
</dbReference>
<keyword evidence="2" id="KW-1185">Reference proteome</keyword>
<comment type="caution">
    <text evidence="1">The sequence shown here is derived from an EMBL/GenBank/DDBJ whole genome shotgun (WGS) entry which is preliminary data.</text>
</comment>
<name>A0A8J3EMV2_9BACL</name>
<dbReference type="Proteomes" id="UP000656813">
    <property type="component" value="Unassembled WGS sequence"/>
</dbReference>
<dbReference type="SUPFAM" id="SSF143842">
    <property type="entry name" value="YwmB-like"/>
    <property type="match status" value="1"/>
</dbReference>
<proteinExistence type="predicted"/>
<reference evidence="1" key="2">
    <citation type="submission" date="2020-09" db="EMBL/GenBank/DDBJ databases">
        <authorList>
            <person name="Sun Q."/>
            <person name="Zhou Y."/>
        </authorList>
    </citation>
    <scope>NUCLEOTIDE SEQUENCE</scope>
    <source>
        <strain evidence="1">CGMCC 1.12777</strain>
    </source>
</reference>
<dbReference type="EMBL" id="BMFV01000020">
    <property type="protein sequence ID" value="GGH84101.1"/>
    <property type="molecule type" value="Genomic_DNA"/>
</dbReference>
<accession>A0A8J3EMV2</accession>
<protein>
    <recommendedName>
        <fullName evidence="3">TATA-box binding</fullName>
    </recommendedName>
</protein>
<dbReference type="InterPro" id="IPR036209">
    <property type="entry name" value="YwmB-like_sf"/>
</dbReference>
<organism evidence="1 2">
    <name type="scientific">Pullulanibacillus pueri</name>
    <dbReference type="NCBI Taxonomy" id="1437324"/>
    <lineage>
        <taxon>Bacteria</taxon>
        <taxon>Bacillati</taxon>
        <taxon>Bacillota</taxon>
        <taxon>Bacilli</taxon>
        <taxon>Bacillales</taxon>
        <taxon>Sporolactobacillaceae</taxon>
        <taxon>Pullulanibacillus</taxon>
    </lineage>
</organism>